<dbReference type="GO" id="GO:0043190">
    <property type="term" value="C:ATP-binding cassette (ABC) transporter complex"/>
    <property type="evidence" value="ECO:0007669"/>
    <property type="project" value="InterPro"/>
</dbReference>
<evidence type="ECO:0000256" key="2">
    <source>
        <dbReference type="ARBA" id="ARBA00022729"/>
    </source>
</evidence>
<feature type="domain" description="Solute-binding protein family 5" evidence="4">
    <location>
        <begin position="73"/>
        <end position="439"/>
    </location>
</feature>
<dbReference type="OrthoDB" id="9801799at2"/>
<name>A0A4S8ETB4_9BURK</name>
<feature type="signal peptide" evidence="3">
    <location>
        <begin position="1"/>
        <end position="24"/>
    </location>
</feature>
<dbReference type="PANTHER" id="PTHR30290">
    <property type="entry name" value="PERIPLASMIC BINDING COMPONENT OF ABC TRANSPORTER"/>
    <property type="match status" value="1"/>
</dbReference>
<dbReference type="GO" id="GO:0030288">
    <property type="term" value="C:outer membrane-bounded periplasmic space"/>
    <property type="evidence" value="ECO:0007669"/>
    <property type="project" value="UniProtKB-ARBA"/>
</dbReference>
<dbReference type="CDD" id="cd08517">
    <property type="entry name" value="PBP2_NikA_DppA_OppA_like_13"/>
    <property type="match status" value="1"/>
</dbReference>
<dbReference type="GO" id="GO:0015833">
    <property type="term" value="P:peptide transport"/>
    <property type="evidence" value="ECO:0007669"/>
    <property type="project" value="TreeGrafter"/>
</dbReference>
<dbReference type="PANTHER" id="PTHR30290:SF38">
    <property type="entry name" value="D,D-DIPEPTIDE-BINDING PERIPLASMIC PROTEIN DDPA-RELATED"/>
    <property type="match status" value="1"/>
</dbReference>
<dbReference type="AlphaFoldDB" id="A0A4S8ETB4"/>
<evidence type="ECO:0000256" key="3">
    <source>
        <dbReference type="SAM" id="SignalP"/>
    </source>
</evidence>
<gene>
    <name evidence="5" type="ORF">E9531_14955</name>
</gene>
<dbReference type="Gene3D" id="3.10.105.10">
    <property type="entry name" value="Dipeptide-binding Protein, Domain 3"/>
    <property type="match status" value="1"/>
</dbReference>
<proteinExistence type="inferred from homology"/>
<dbReference type="Pfam" id="PF00496">
    <property type="entry name" value="SBP_bac_5"/>
    <property type="match status" value="1"/>
</dbReference>
<evidence type="ECO:0000313" key="6">
    <source>
        <dbReference type="Proteomes" id="UP000308917"/>
    </source>
</evidence>
<keyword evidence="2 3" id="KW-0732">Signal</keyword>
<dbReference type="Gene3D" id="3.40.190.10">
    <property type="entry name" value="Periplasmic binding protein-like II"/>
    <property type="match status" value="1"/>
</dbReference>
<dbReference type="InterPro" id="IPR023765">
    <property type="entry name" value="SBP_5_CS"/>
</dbReference>
<sequence>MTLNYLYRLAAALALAAFSHAVVAQEPQRGGTLYVALHPEPTVLNVSYHAQYANSTVSSNVFESLFVYGDDQQPKPVLAESWELAPDGLSLTFHLRKDVKWHDGQPFTSEDVKYSALNIWKKLHSRGRVTFAPLLDVETPDAHTAIFRLERPALVILSALNAAESQIFPAHLYAGTDVRTNPYNSKPVGTGPFRFKKWEKGQYIELERNPDYWETGKPYLDRVIFRTIPDAAAREAALETGEVHVVPFSGIPFSDVERIKQNKSLRVTTNGYAYNAQIYYFEINTRKGPLAHLKVRQAFAHAFDKQALVDTVFYGLSQTADSIIPQDATRYYLKDGLPRYDFDPAKAERLLDEAGFPRKENGVRFSLTINLSPSSDRFPFAAELLRQNLKRVGVDLQPITSDVATYLRTVYTDYQFDSLFQPYATMLDPEMGLTRLFWTPAAQPGVPYSGASGYSDPATDRLVEQYQKEVDPDKRAGYFHDLQRNVLSQLPVIPLMEAPFFTVYNTRLHGLDERPDGSRSAYTNAWLAP</sequence>
<dbReference type="Gene3D" id="3.90.76.10">
    <property type="entry name" value="Dipeptide-binding Protein, Domain 1"/>
    <property type="match status" value="1"/>
</dbReference>
<evidence type="ECO:0000259" key="4">
    <source>
        <dbReference type="Pfam" id="PF00496"/>
    </source>
</evidence>
<dbReference type="Proteomes" id="UP000308917">
    <property type="component" value="Unassembled WGS sequence"/>
</dbReference>
<reference evidence="5 6" key="1">
    <citation type="journal article" date="2015" name="Antonie Van Leeuwenhoek">
        <title>Lampropedia puyangensis sp. nov., isolated from symptomatic bark of Populus ? euramericana canker and emended description of Lampropedia hyalina (Ehrenberg 1832) Lee et al. 2004.</title>
        <authorList>
            <person name="Li Y."/>
            <person name="Wang T."/>
            <person name="Piao C.G."/>
            <person name="Wang L.F."/>
            <person name="Tian G.Z."/>
            <person name="Zhu T.H."/>
            <person name="Guo M.W."/>
        </authorList>
    </citation>
    <scope>NUCLEOTIDE SEQUENCE [LARGE SCALE GENOMIC DNA]</scope>
    <source>
        <strain evidence="5 6">2-bin</strain>
    </source>
</reference>
<keyword evidence="6" id="KW-1185">Reference proteome</keyword>
<evidence type="ECO:0000313" key="5">
    <source>
        <dbReference type="EMBL" id="THT98097.1"/>
    </source>
</evidence>
<organism evidence="5 6">
    <name type="scientific">Lampropedia puyangensis</name>
    <dbReference type="NCBI Taxonomy" id="1330072"/>
    <lineage>
        <taxon>Bacteria</taxon>
        <taxon>Pseudomonadati</taxon>
        <taxon>Pseudomonadota</taxon>
        <taxon>Betaproteobacteria</taxon>
        <taxon>Burkholderiales</taxon>
        <taxon>Comamonadaceae</taxon>
        <taxon>Lampropedia</taxon>
    </lineage>
</organism>
<dbReference type="GO" id="GO:1904680">
    <property type="term" value="F:peptide transmembrane transporter activity"/>
    <property type="evidence" value="ECO:0007669"/>
    <property type="project" value="TreeGrafter"/>
</dbReference>
<dbReference type="RefSeq" id="WP_136574579.1">
    <property type="nucleotide sequence ID" value="NZ_STFG01000023.1"/>
</dbReference>
<dbReference type="PIRSF" id="PIRSF002741">
    <property type="entry name" value="MppA"/>
    <property type="match status" value="1"/>
</dbReference>
<feature type="chain" id="PRO_5020290533" evidence="3">
    <location>
        <begin position="25"/>
        <end position="529"/>
    </location>
</feature>
<dbReference type="InterPro" id="IPR039424">
    <property type="entry name" value="SBP_5"/>
</dbReference>
<accession>A0A4S8ETB4</accession>
<dbReference type="InterPro" id="IPR000914">
    <property type="entry name" value="SBP_5_dom"/>
</dbReference>
<dbReference type="SUPFAM" id="SSF53850">
    <property type="entry name" value="Periplasmic binding protein-like II"/>
    <property type="match status" value="1"/>
</dbReference>
<comment type="similarity">
    <text evidence="1">Belongs to the bacterial solute-binding protein 5 family.</text>
</comment>
<protein>
    <submittedName>
        <fullName evidence="5">ABC transporter substrate-binding protein</fullName>
    </submittedName>
</protein>
<dbReference type="EMBL" id="STFG01000023">
    <property type="protein sequence ID" value="THT98097.1"/>
    <property type="molecule type" value="Genomic_DNA"/>
</dbReference>
<dbReference type="InterPro" id="IPR030678">
    <property type="entry name" value="Peptide/Ni-bd"/>
</dbReference>
<comment type="caution">
    <text evidence="5">The sequence shown here is derived from an EMBL/GenBank/DDBJ whole genome shotgun (WGS) entry which is preliminary data.</text>
</comment>
<dbReference type="PROSITE" id="PS01040">
    <property type="entry name" value="SBP_BACTERIAL_5"/>
    <property type="match status" value="1"/>
</dbReference>
<evidence type="ECO:0000256" key="1">
    <source>
        <dbReference type="ARBA" id="ARBA00005695"/>
    </source>
</evidence>